<reference evidence="9 10" key="1">
    <citation type="submission" date="2019-07" db="EMBL/GenBank/DDBJ databases">
        <authorList>
            <person name="Friedrich A."/>
            <person name="Schacherer J."/>
        </authorList>
    </citation>
    <scope>NUCLEOTIDE SEQUENCE [LARGE SCALE GENOMIC DNA]</scope>
</reference>
<evidence type="ECO:0000313" key="8">
    <source>
        <dbReference type="EMBL" id="KAF6016209.1"/>
    </source>
</evidence>
<dbReference type="InterPro" id="IPR002838">
    <property type="entry name" value="AIM24"/>
</dbReference>
<evidence type="ECO:0000313" key="9">
    <source>
        <dbReference type="EMBL" id="VUG16793.1"/>
    </source>
</evidence>
<evidence type="ECO:0000256" key="5">
    <source>
        <dbReference type="ARBA" id="ARBA00023128"/>
    </source>
</evidence>
<gene>
    <name evidence="9" type="ORF">DEBR0S1_25796G</name>
    <name evidence="8" type="ORF">HII12_000251</name>
</gene>
<evidence type="ECO:0000256" key="4">
    <source>
        <dbReference type="ARBA" id="ARBA00022946"/>
    </source>
</evidence>
<dbReference type="PANTHER" id="PTHR36959">
    <property type="entry name" value="ALTERED INHERITANCE OF MITOCHONDRIA PROTEIN 24, MITOCHONDRIAL"/>
    <property type="match status" value="1"/>
</dbReference>
<dbReference type="GO" id="GO:0007007">
    <property type="term" value="P:inner mitochondrial membrane organization"/>
    <property type="evidence" value="ECO:0007669"/>
    <property type="project" value="TreeGrafter"/>
</dbReference>
<evidence type="ECO:0000256" key="3">
    <source>
        <dbReference type="ARBA" id="ARBA00013287"/>
    </source>
</evidence>
<comment type="similarity">
    <text evidence="2 6">Belongs to the AIM24 family.</text>
</comment>
<evidence type="ECO:0000256" key="2">
    <source>
        <dbReference type="ARBA" id="ARBA00009322"/>
    </source>
</evidence>
<proteinExistence type="inferred from homology"/>
<dbReference type="EMBL" id="CABFWN010000001">
    <property type="protein sequence ID" value="VUG16793.1"/>
    <property type="molecule type" value="Genomic_DNA"/>
</dbReference>
<dbReference type="Proteomes" id="UP000568158">
    <property type="component" value="Unassembled WGS sequence"/>
</dbReference>
<feature type="region of interest" description="Disordered" evidence="7">
    <location>
        <begin position="394"/>
        <end position="418"/>
    </location>
</feature>
<feature type="compositionally biased region" description="Polar residues" evidence="7">
    <location>
        <begin position="394"/>
        <end position="408"/>
    </location>
</feature>
<organism evidence="9 10">
    <name type="scientific">Dekkera bruxellensis</name>
    <name type="common">Brettanomyces custersii</name>
    <dbReference type="NCBI Taxonomy" id="5007"/>
    <lineage>
        <taxon>Eukaryota</taxon>
        <taxon>Fungi</taxon>
        <taxon>Dikarya</taxon>
        <taxon>Ascomycota</taxon>
        <taxon>Saccharomycotina</taxon>
        <taxon>Pichiomycetes</taxon>
        <taxon>Pichiales</taxon>
        <taxon>Pichiaceae</taxon>
        <taxon>Brettanomyces</taxon>
    </lineage>
</organism>
<evidence type="ECO:0000256" key="6">
    <source>
        <dbReference type="RuleBase" id="RU363045"/>
    </source>
</evidence>
<evidence type="ECO:0000313" key="11">
    <source>
        <dbReference type="Proteomes" id="UP000568158"/>
    </source>
</evidence>
<name>A0A7D9CWF1_DEKBR</name>
<protein>
    <recommendedName>
        <fullName evidence="3 6">Altered inheritance of mitochondria protein 24, mitochondrial</fullName>
    </recommendedName>
</protein>
<dbReference type="GO" id="GO:0005743">
    <property type="term" value="C:mitochondrial inner membrane"/>
    <property type="evidence" value="ECO:0007669"/>
    <property type="project" value="TreeGrafter"/>
</dbReference>
<keyword evidence="10" id="KW-1185">Reference proteome</keyword>
<evidence type="ECO:0000313" key="10">
    <source>
        <dbReference type="Proteomes" id="UP000478008"/>
    </source>
</evidence>
<evidence type="ECO:0000256" key="7">
    <source>
        <dbReference type="SAM" id="MobiDB-lite"/>
    </source>
</evidence>
<dbReference type="AlphaFoldDB" id="A0A7D9CWF1"/>
<dbReference type="PANTHER" id="PTHR36959:SF2">
    <property type="entry name" value="ALTERED INHERITANCE OF MITOCHONDRIA PROTEIN 24, MITOCHONDRIAL"/>
    <property type="match status" value="1"/>
</dbReference>
<keyword evidence="4" id="KW-0809">Transit peptide</keyword>
<keyword evidence="5 6" id="KW-0496">Mitochondrion</keyword>
<dbReference type="Pfam" id="PF01987">
    <property type="entry name" value="AIM24"/>
    <property type="match status" value="1"/>
</dbReference>
<dbReference type="Proteomes" id="UP000478008">
    <property type="component" value="Unassembled WGS sequence"/>
</dbReference>
<comment type="subcellular location">
    <subcellularLocation>
        <location evidence="1 6">Mitochondrion</location>
    </subcellularLocation>
</comment>
<reference evidence="8 11" key="2">
    <citation type="journal article" date="2020" name="Appl. Microbiol. Biotechnol.">
        <title>Targeted gene deletion in Brettanomyces bruxellensis with an expression-free CRISPR-Cas9 system.</title>
        <authorList>
            <person name="Varela C."/>
            <person name="Bartel C."/>
            <person name="Onetto C."/>
            <person name="Borneman A."/>
        </authorList>
    </citation>
    <scope>NUCLEOTIDE SEQUENCE [LARGE SCALE GENOMIC DNA]</scope>
    <source>
        <strain evidence="8 11">AWRI1613</strain>
    </source>
</reference>
<accession>A0A7D9CWF1</accession>
<dbReference type="EMBL" id="JABCYN010000003">
    <property type="protein sequence ID" value="KAF6016209.1"/>
    <property type="molecule type" value="Genomic_DNA"/>
</dbReference>
<evidence type="ECO:0000256" key="1">
    <source>
        <dbReference type="ARBA" id="ARBA00004173"/>
    </source>
</evidence>
<sequence length="432" mass="48137">MFIHSTNCTRREIEQLIKRNISIHSVNTLLYKKAAVPSSSETVSTNVSQWKPVKDDDIAIQLNKDEPSLQVLGEAQSTLSLTLPPSVPAYIRRGSLISVFASSRCKDIKSSVTSSLRVLQPFKRLFVRNLTPSYQRLQSLVPLNVLVSAYSVGNVWGMMKSTIISPSSQTFCNIFMDGSVDWALFDSSALHVHVGNSLFISSQVLPKLMTTGEPTGFSKIFKQGYTSVSGRGWISLVGEGSIFKFELDEEEEVLVKRKNLLASTIKDPGDFKTGSFSLTDINHKSISQQKLDNATKESERLKIKALITKTEGHTPNYWDKSKAAFLRLKFSLEKFFKKSSMTFGNGDYIKVTGPRLLLINSGTGHDKFQYGNSFGRHTSSDAFKQLHHFMQKNGTPSQILTEGDNNPTGVKRDGAANHNNINNFKDRECYQG</sequence>